<evidence type="ECO:0000313" key="2">
    <source>
        <dbReference type="Proteomes" id="UP001241605"/>
    </source>
</evidence>
<sequence length="230" mass="26035">MQVFDLEKARGSLARGLARQAMDDAARESADTGRILADLRAMAPNPRSRQRFAARMTGRRGVLLARAVRDGLVIVLRTVLTVDLRKDGQPCFSEERIAWTRFHLRNAKRWTSFDVQALHVTRHVMQRRIERSDCPMTGVLADMDAAMLRALSRLEKGDILQDRDDDFVPAQRGVWAGGYEQAAVDPEWGPAFRNGPPMQVFAIRTFLSEPEMRPTVWMRWSQACSGIRAA</sequence>
<organism evidence="1 2">
    <name type="scientific">Tropicibacter oceani</name>
    <dbReference type="NCBI Taxonomy" id="3058420"/>
    <lineage>
        <taxon>Bacteria</taxon>
        <taxon>Pseudomonadati</taxon>
        <taxon>Pseudomonadota</taxon>
        <taxon>Alphaproteobacteria</taxon>
        <taxon>Rhodobacterales</taxon>
        <taxon>Roseobacteraceae</taxon>
        <taxon>Tropicibacter</taxon>
    </lineage>
</organism>
<name>A0ABY8QDR7_9RHOB</name>
<proteinExistence type="predicted"/>
<evidence type="ECO:0000313" key="1">
    <source>
        <dbReference type="EMBL" id="WGW02771.1"/>
    </source>
</evidence>
<reference evidence="1 2" key="1">
    <citation type="submission" date="2023-05" db="EMBL/GenBank/DDBJ databases">
        <title>YMD87, complete Genome.</title>
        <authorList>
            <person name="Zhang J."/>
            <person name="Xu X."/>
        </authorList>
    </citation>
    <scope>NUCLEOTIDE SEQUENCE [LARGE SCALE GENOMIC DNA]</scope>
    <source>
        <strain evidence="1 2">YMD87</strain>
    </source>
</reference>
<gene>
    <name evidence="1" type="ORF">QF118_12585</name>
</gene>
<accession>A0ABY8QDR7</accession>
<dbReference type="RefSeq" id="WP_282299402.1">
    <property type="nucleotide sequence ID" value="NZ_CP124616.1"/>
</dbReference>
<dbReference type="Proteomes" id="UP001241605">
    <property type="component" value="Chromosome"/>
</dbReference>
<protein>
    <submittedName>
        <fullName evidence="1">Uncharacterized protein</fullName>
    </submittedName>
</protein>
<dbReference type="EMBL" id="CP124616">
    <property type="protein sequence ID" value="WGW02771.1"/>
    <property type="molecule type" value="Genomic_DNA"/>
</dbReference>
<keyword evidence="2" id="KW-1185">Reference proteome</keyword>